<dbReference type="OrthoDB" id="5288619at2"/>
<gene>
    <name evidence="9" type="ORF">C4K68_21690</name>
</gene>
<reference evidence="9 10" key="1">
    <citation type="submission" date="2018-02" db="EMBL/GenBank/DDBJ databases">
        <title>novel marine gammaproteobacteria from coastal saline agro ecosystem.</title>
        <authorList>
            <person name="Krishnan R."/>
            <person name="Ramesh Kumar N."/>
        </authorList>
    </citation>
    <scope>NUCLEOTIDE SEQUENCE [LARGE SCALE GENOMIC DNA]</scope>
    <source>
        <strain evidence="9 10">228</strain>
    </source>
</reference>
<sequence>MMSFSLACLRRRAAALAVVSCMATATAHAASATTATSDAAVTELTTTQIEQALAWDKRVVRGELANGLRYFLLDSRTLPGASKHQLQINLLVDAGALDEEEDQLGVAHMVEHMVFHDSSGLPQGARAALVALGLRQGQEFNAVTNAEMTRYMLTLKQPTSERTAALLQVLEQMAFHANLRQAQLDEERRVIKEEWRGKLGLRQRINDQKKALLRSGSRYVDRPVIGTEDSIDQTPASLLQRFYADWYAPNNMALVAMGPMDPAALAGLISRQFGEVPARTLPARHPRDPQLHDQLQLRAISDKESSTHQLVALLRFPELAGGELTAVRQRLVAYLARDLMTEQIRRQQSELPEGVKSLSVTKGEVSDHVGILGFAVSVEPDGYQQGLRALLTEINRLQQHGIYADDFARAKEKVRKTAENNIEAAQQRGDLWLVKLVDAVSRQRPLADAELSNRLSLSLIDSITLAEVNQQLRRWLNAEDRMLYTQAAGGAEVSLPAPAAIQQLWRQLGQQPLPALQPYQPVTARQMPEPRLPRGQLLSQQDSPDLGMTEWRFANGDSLVRIRPDHFRQRYPRELSEAQVSLEESLHERLYFKAVSSAGFNQPGRDPWLPQLAGKVAINSGLQGWSKSQLRLWEQTRQVGLSIEQQPQQLSFSATISNERLPDLLAYYHQLQSQPWLDPQVVSETRDNLLKQITAPVRQPLQQFSLALGKARAGEEDALQPSLSLVRELNAQQLQQSWQAQLRVPVRYYVATDMADEQLLALALRYLASVPRDASAAYATAVAGTVAGEQRLELAINSEPQAWYNLRADMAMAWSPERAVQIAALGQLLQDKLKQQLREQVQGIYRLESELTLTPPSLLLNADGRQQAASDPGRLRLSLRFSSDPARIDQLAQMSQQVLHTLPAAITPEWLARQQSQFDEAERSRLGTGVAATLLHRLQLSEEQFGNASYLYTMDRLPRSFDQQALRQLASGWQWDSWVEGVLRPDPRAGVN</sequence>
<dbReference type="EMBL" id="PRLP01000106">
    <property type="protein sequence ID" value="PPC75253.1"/>
    <property type="molecule type" value="Genomic_DNA"/>
</dbReference>
<comment type="similarity">
    <text evidence="1">Belongs to the peptidase M16 family.</text>
</comment>
<evidence type="ECO:0008006" key="11">
    <source>
        <dbReference type="Google" id="ProtNLM"/>
    </source>
</evidence>
<evidence type="ECO:0000256" key="1">
    <source>
        <dbReference type="ARBA" id="ARBA00007261"/>
    </source>
</evidence>
<dbReference type="GO" id="GO:0006508">
    <property type="term" value="P:proteolysis"/>
    <property type="evidence" value="ECO:0007669"/>
    <property type="project" value="UniProtKB-KW"/>
</dbReference>
<dbReference type="InterPro" id="IPR050626">
    <property type="entry name" value="Peptidase_M16"/>
</dbReference>
<evidence type="ECO:0000256" key="3">
    <source>
        <dbReference type="ARBA" id="ARBA00022801"/>
    </source>
</evidence>
<dbReference type="GO" id="GO:0008237">
    <property type="term" value="F:metallopeptidase activity"/>
    <property type="evidence" value="ECO:0007669"/>
    <property type="project" value="UniProtKB-KW"/>
</dbReference>
<comment type="caution">
    <text evidence="9">The sequence shown here is derived from an EMBL/GenBank/DDBJ whole genome shotgun (WGS) entry which is preliminary data.</text>
</comment>
<dbReference type="PANTHER" id="PTHR43690:SF17">
    <property type="entry name" value="PROTEIN YHJJ"/>
    <property type="match status" value="1"/>
</dbReference>
<evidence type="ECO:0000259" key="8">
    <source>
        <dbReference type="Pfam" id="PF05193"/>
    </source>
</evidence>
<dbReference type="InterPro" id="IPR011765">
    <property type="entry name" value="Pept_M16_N"/>
</dbReference>
<dbReference type="Pfam" id="PF00675">
    <property type="entry name" value="Peptidase_M16"/>
    <property type="match status" value="1"/>
</dbReference>
<organism evidence="9 10">
    <name type="scientific">Proteobacteria bacterium 228</name>
    <dbReference type="NCBI Taxonomy" id="2083153"/>
    <lineage>
        <taxon>Bacteria</taxon>
        <taxon>Pseudomonadati</taxon>
        <taxon>Pseudomonadota</taxon>
    </lineage>
</organism>
<evidence type="ECO:0000313" key="10">
    <source>
        <dbReference type="Proteomes" id="UP000238196"/>
    </source>
</evidence>
<feature type="domain" description="Peptidase M16 N-terminal" evidence="7">
    <location>
        <begin position="82"/>
        <end position="194"/>
    </location>
</feature>
<feature type="domain" description="Peptidase M16 C-terminal" evidence="8">
    <location>
        <begin position="749"/>
        <end position="917"/>
    </location>
</feature>
<evidence type="ECO:0000256" key="6">
    <source>
        <dbReference type="SAM" id="SignalP"/>
    </source>
</evidence>
<keyword evidence="4" id="KW-0862">Zinc</keyword>
<keyword evidence="5" id="KW-0482">Metalloprotease</keyword>
<feature type="chain" id="PRO_5015422623" description="Peptidase M16" evidence="6">
    <location>
        <begin position="30"/>
        <end position="992"/>
    </location>
</feature>
<dbReference type="Gene3D" id="3.30.830.10">
    <property type="entry name" value="Metalloenzyme, LuxS/M16 peptidase-like"/>
    <property type="match status" value="2"/>
</dbReference>
<accession>A0A2S5KKT6</accession>
<evidence type="ECO:0000256" key="5">
    <source>
        <dbReference type="ARBA" id="ARBA00023049"/>
    </source>
</evidence>
<dbReference type="Proteomes" id="UP000238196">
    <property type="component" value="Unassembled WGS sequence"/>
</dbReference>
<dbReference type="SUPFAM" id="SSF63411">
    <property type="entry name" value="LuxS/MPP-like metallohydrolase"/>
    <property type="match status" value="3"/>
</dbReference>
<keyword evidence="2" id="KW-0645">Protease</keyword>
<dbReference type="GO" id="GO:0046872">
    <property type="term" value="F:metal ion binding"/>
    <property type="evidence" value="ECO:0007669"/>
    <property type="project" value="InterPro"/>
</dbReference>
<keyword evidence="3" id="KW-0378">Hydrolase</keyword>
<proteinExistence type="inferred from homology"/>
<feature type="domain" description="Peptidase M16 C-terminal" evidence="8">
    <location>
        <begin position="239"/>
        <end position="413"/>
    </location>
</feature>
<dbReference type="AlphaFoldDB" id="A0A2S5KKT6"/>
<evidence type="ECO:0000256" key="2">
    <source>
        <dbReference type="ARBA" id="ARBA00022670"/>
    </source>
</evidence>
<protein>
    <recommendedName>
        <fullName evidence="11">Peptidase M16</fullName>
    </recommendedName>
</protein>
<dbReference type="PANTHER" id="PTHR43690">
    <property type="entry name" value="NARDILYSIN"/>
    <property type="match status" value="1"/>
</dbReference>
<dbReference type="InterPro" id="IPR007863">
    <property type="entry name" value="Peptidase_M16_C"/>
</dbReference>
<dbReference type="InterPro" id="IPR011249">
    <property type="entry name" value="Metalloenz_LuxS/M16"/>
</dbReference>
<evidence type="ECO:0000256" key="4">
    <source>
        <dbReference type="ARBA" id="ARBA00022833"/>
    </source>
</evidence>
<evidence type="ECO:0000259" key="7">
    <source>
        <dbReference type="Pfam" id="PF00675"/>
    </source>
</evidence>
<name>A0A2S5KKT6_9PROT</name>
<dbReference type="Pfam" id="PF05193">
    <property type="entry name" value="Peptidase_M16_C"/>
    <property type="match status" value="2"/>
</dbReference>
<evidence type="ECO:0000313" key="9">
    <source>
        <dbReference type="EMBL" id="PPC75253.1"/>
    </source>
</evidence>
<keyword evidence="6" id="KW-0732">Signal</keyword>
<feature type="signal peptide" evidence="6">
    <location>
        <begin position="1"/>
        <end position="29"/>
    </location>
</feature>